<dbReference type="CDD" id="cd00067">
    <property type="entry name" value="GAL4"/>
    <property type="match status" value="1"/>
</dbReference>
<feature type="compositionally biased region" description="Low complexity" evidence="3">
    <location>
        <begin position="11"/>
        <end position="43"/>
    </location>
</feature>
<feature type="region of interest" description="Disordered" evidence="3">
    <location>
        <begin position="1"/>
        <end position="50"/>
    </location>
</feature>
<dbReference type="EMBL" id="JAEPRB010000041">
    <property type="protein sequence ID" value="KAG2224560.1"/>
    <property type="molecule type" value="Genomic_DNA"/>
</dbReference>
<feature type="compositionally biased region" description="Polar residues" evidence="3">
    <location>
        <begin position="105"/>
        <end position="116"/>
    </location>
</feature>
<accession>A0A8H7S848</accession>
<evidence type="ECO:0000259" key="4">
    <source>
        <dbReference type="PROSITE" id="PS50048"/>
    </source>
</evidence>
<dbReference type="InterPro" id="IPR035965">
    <property type="entry name" value="PAS-like_dom_sf"/>
</dbReference>
<dbReference type="InterPro" id="IPR000014">
    <property type="entry name" value="PAS"/>
</dbReference>
<organism evidence="5 6">
    <name type="scientific">Circinella minor</name>
    <dbReference type="NCBI Taxonomy" id="1195481"/>
    <lineage>
        <taxon>Eukaryota</taxon>
        <taxon>Fungi</taxon>
        <taxon>Fungi incertae sedis</taxon>
        <taxon>Mucoromycota</taxon>
        <taxon>Mucoromycotina</taxon>
        <taxon>Mucoromycetes</taxon>
        <taxon>Mucorales</taxon>
        <taxon>Lichtheimiaceae</taxon>
        <taxon>Circinella</taxon>
    </lineage>
</organism>
<dbReference type="CDD" id="cd00130">
    <property type="entry name" value="PAS"/>
    <property type="match status" value="1"/>
</dbReference>
<feature type="region of interest" description="Disordered" evidence="3">
    <location>
        <begin position="491"/>
        <end position="594"/>
    </location>
</feature>
<dbReference type="InterPro" id="IPR001138">
    <property type="entry name" value="Zn2Cys6_DnaBD"/>
</dbReference>
<dbReference type="Gene3D" id="3.30.450.20">
    <property type="entry name" value="PAS domain"/>
    <property type="match status" value="1"/>
</dbReference>
<dbReference type="SMART" id="SM00066">
    <property type="entry name" value="GAL4"/>
    <property type="match status" value="1"/>
</dbReference>
<feature type="compositionally biased region" description="Basic and acidic residues" evidence="3">
    <location>
        <begin position="547"/>
        <end position="556"/>
    </location>
</feature>
<feature type="compositionally biased region" description="Basic residues" evidence="3">
    <location>
        <begin position="93"/>
        <end position="102"/>
    </location>
</feature>
<feature type="region of interest" description="Disordered" evidence="3">
    <location>
        <begin position="641"/>
        <end position="678"/>
    </location>
</feature>
<dbReference type="Gene3D" id="4.10.240.10">
    <property type="entry name" value="Zn(2)-C6 fungal-type DNA-binding domain"/>
    <property type="match status" value="1"/>
</dbReference>
<feature type="region of interest" description="Disordered" evidence="3">
    <location>
        <begin position="319"/>
        <end position="343"/>
    </location>
</feature>
<dbReference type="SUPFAM" id="SSF57701">
    <property type="entry name" value="Zn2/Cys6 DNA-binding domain"/>
    <property type="match status" value="1"/>
</dbReference>
<dbReference type="OrthoDB" id="1555531at2759"/>
<feature type="region of interest" description="Disordered" evidence="3">
    <location>
        <begin position="93"/>
        <end position="138"/>
    </location>
</feature>
<feature type="domain" description="Zn(2)-C6 fungal-type" evidence="4">
    <location>
        <begin position="58"/>
        <end position="87"/>
    </location>
</feature>
<feature type="compositionally biased region" description="Low complexity" evidence="3">
    <location>
        <begin position="509"/>
        <end position="521"/>
    </location>
</feature>
<feature type="region of interest" description="Disordered" evidence="3">
    <location>
        <begin position="460"/>
        <end position="479"/>
    </location>
</feature>
<keyword evidence="6" id="KW-1185">Reference proteome</keyword>
<dbReference type="GO" id="GO:0008270">
    <property type="term" value="F:zinc ion binding"/>
    <property type="evidence" value="ECO:0007669"/>
    <property type="project" value="InterPro"/>
</dbReference>
<evidence type="ECO:0000256" key="1">
    <source>
        <dbReference type="ARBA" id="ARBA00022723"/>
    </source>
</evidence>
<evidence type="ECO:0000256" key="2">
    <source>
        <dbReference type="ARBA" id="ARBA00023242"/>
    </source>
</evidence>
<dbReference type="AlphaFoldDB" id="A0A8H7S848"/>
<dbReference type="PROSITE" id="PS50048">
    <property type="entry name" value="ZN2_CY6_FUNGAL_2"/>
    <property type="match status" value="1"/>
</dbReference>
<dbReference type="SUPFAM" id="SSF55785">
    <property type="entry name" value="PYP-like sensor domain (PAS domain)"/>
    <property type="match status" value="1"/>
</dbReference>
<feature type="compositionally biased region" description="Polar residues" evidence="3">
    <location>
        <begin position="522"/>
        <end position="546"/>
    </location>
</feature>
<evidence type="ECO:0000256" key="3">
    <source>
        <dbReference type="SAM" id="MobiDB-lite"/>
    </source>
</evidence>
<comment type="caution">
    <text evidence="5">The sequence shown here is derived from an EMBL/GenBank/DDBJ whole genome shotgun (WGS) entry which is preliminary data.</text>
</comment>
<feature type="compositionally biased region" description="Low complexity" evidence="3">
    <location>
        <begin position="641"/>
        <end position="650"/>
    </location>
</feature>
<feature type="compositionally biased region" description="Low complexity" evidence="3">
    <location>
        <begin position="117"/>
        <end position="138"/>
    </location>
</feature>
<evidence type="ECO:0000313" key="6">
    <source>
        <dbReference type="Proteomes" id="UP000646827"/>
    </source>
</evidence>
<dbReference type="InterPro" id="IPR036864">
    <property type="entry name" value="Zn2-C6_fun-type_DNA-bd_sf"/>
</dbReference>
<sequence length="678" mass="74126">MMEAVHVTGRPFSLPSPTSPSLAITRETNNNIINNNGTSSSSSLIPKKRPSKSHVPAACVNCQKAHLACDVARPCKRCVQSGREDTCFDVQHKKRGRPRRRDRQNISSRMSSSLNESIYSSPLSSTSSTSITGETKSISNGLLTPGLVRSSFSMTRPPGDHSDKDPVEKSMITVFLSMDVCCARVSDESLDMLGIYPHEFAHRSLYDFILPEHADRLARIHRCLLDNVNRHEKRMLPPTQRTTSECFSSTSPNILLNIANGSLTLKEPLGFKTPNGSHLILNSRFYLGGGLGSDLFVSSSLEDLYIVCLATLEGTPLSHTSILHQPPPPPPPPPPPITTTVTASSFSSSITSPIQHQQNRTIIIESPPTVPSTPTPTPTIGYRPYPSIFNTTTTTPTLNSATTTAPNPITSLLEHTSISPAVAALFDTATTVSTTPTTITAASTITSSNSSTRLEYMIPSQRTPSPFYPPTSPSCNILNNRDIDKSIIMQHQPVSSSSSDHPHHDESSMKSSPSPSITSTSQVLNSSITPSYSSLPTTPIISSHTSMAKEHDDASRKSRPIKTPRVKLPRPEDCLFAPTEEDDRQRRRNSKDHLEWNHPREMYLRKTTSSRLLSAQANSIMGNWFPYQSPSSAMVAAVRSATSHPSSSSSLNPVATHHRIPSINSRIPSHQRPFVQRR</sequence>
<feature type="compositionally biased region" description="Basic residues" evidence="3">
    <location>
        <begin position="557"/>
        <end position="568"/>
    </location>
</feature>
<reference evidence="5 6" key="1">
    <citation type="submission" date="2020-12" db="EMBL/GenBank/DDBJ databases">
        <title>Metabolic potential, ecology and presence of endohyphal bacteria is reflected in genomic diversity of Mucoromycotina.</title>
        <authorList>
            <person name="Muszewska A."/>
            <person name="Okrasinska A."/>
            <person name="Steczkiewicz K."/>
            <person name="Drgas O."/>
            <person name="Orlowska M."/>
            <person name="Perlinska-Lenart U."/>
            <person name="Aleksandrzak-Piekarczyk T."/>
            <person name="Szatraj K."/>
            <person name="Zielenkiewicz U."/>
            <person name="Pilsyk S."/>
            <person name="Malc E."/>
            <person name="Mieczkowski P."/>
            <person name="Kruszewska J.S."/>
            <person name="Biernat P."/>
            <person name="Pawlowska J."/>
        </authorList>
    </citation>
    <scope>NUCLEOTIDE SEQUENCE [LARGE SCALE GENOMIC DNA]</scope>
    <source>
        <strain evidence="5 6">CBS 142.35</strain>
    </source>
</reference>
<dbReference type="PANTHER" id="PTHR47659:SF4">
    <property type="entry name" value="ZN(II)2CYS6 TRANSCRIPTION FACTOR (EUROFUNG)"/>
    <property type="match status" value="1"/>
</dbReference>
<evidence type="ECO:0000313" key="5">
    <source>
        <dbReference type="EMBL" id="KAG2224560.1"/>
    </source>
</evidence>
<proteinExistence type="predicted"/>
<protein>
    <recommendedName>
        <fullName evidence="4">Zn(2)-C6 fungal-type domain-containing protein</fullName>
    </recommendedName>
</protein>
<dbReference type="GO" id="GO:0000981">
    <property type="term" value="F:DNA-binding transcription factor activity, RNA polymerase II-specific"/>
    <property type="evidence" value="ECO:0007669"/>
    <property type="project" value="InterPro"/>
</dbReference>
<feature type="compositionally biased region" description="Pro residues" evidence="3">
    <location>
        <begin position="325"/>
        <end position="337"/>
    </location>
</feature>
<keyword evidence="1" id="KW-0479">Metal-binding</keyword>
<dbReference type="InterPro" id="IPR050335">
    <property type="entry name" value="ERT1_acuK_gluconeogen_tf"/>
</dbReference>
<dbReference type="Proteomes" id="UP000646827">
    <property type="component" value="Unassembled WGS sequence"/>
</dbReference>
<dbReference type="PANTHER" id="PTHR47659">
    <property type="entry name" value="ZN(II)2CYS6 TRANSCRIPTION FACTOR (EUROFUNG)-RELATED"/>
    <property type="match status" value="1"/>
</dbReference>
<keyword evidence="2" id="KW-0539">Nucleus</keyword>
<name>A0A8H7S848_9FUNG</name>
<gene>
    <name evidence="5" type="ORF">INT45_004405</name>
</gene>